<gene>
    <name evidence="3" type="primary">105312733</name>
</gene>
<organism evidence="3">
    <name type="scientific">Amphimedon queenslandica</name>
    <name type="common">Sponge</name>
    <dbReference type="NCBI Taxonomy" id="400682"/>
    <lineage>
        <taxon>Eukaryota</taxon>
        <taxon>Metazoa</taxon>
        <taxon>Porifera</taxon>
        <taxon>Demospongiae</taxon>
        <taxon>Heteroscleromorpha</taxon>
        <taxon>Haplosclerida</taxon>
        <taxon>Niphatidae</taxon>
        <taxon>Amphimedon</taxon>
    </lineage>
</organism>
<dbReference type="OrthoDB" id="5980266at2759"/>
<evidence type="ECO:0000313" key="3">
    <source>
        <dbReference type="EnsemblMetazoa" id="Aqu2.1.32063_001"/>
    </source>
</evidence>
<evidence type="ECO:0000313" key="4">
    <source>
        <dbReference type="Proteomes" id="UP000007879"/>
    </source>
</evidence>
<dbReference type="Pfam" id="PF13358">
    <property type="entry name" value="DDE_3"/>
    <property type="match status" value="1"/>
</dbReference>
<dbReference type="KEGG" id="aqu:105312733"/>
<dbReference type="InParanoid" id="A0A1X7UWB3"/>
<name>A0A1X7UWB3_AMPQE</name>
<feature type="domain" description="Tc1-like transposase DDE" evidence="2">
    <location>
        <begin position="2"/>
        <end position="107"/>
    </location>
</feature>
<dbReference type="PANTHER" id="PTHR46564">
    <property type="entry name" value="TRANSPOSASE"/>
    <property type="match status" value="1"/>
</dbReference>
<reference evidence="4" key="1">
    <citation type="journal article" date="2010" name="Nature">
        <title>The Amphimedon queenslandica genome and the evolution of animal complexity.</title>
        <authorList>
            <person name="Srivastava M."/>
            <person name="Simakov O."/>
            <person name="Chapman J."/>
            <person name="Fahey B."/>
            <person name="Gauthier M.E."/>
            <person name="Mitros T."/>
            <person name="Richards G.S."/>
            <person name="Conaco C."/>
            <person name="Dacre M."/>
            <person name="Hellsten U."/>
            <person name="Larroux C."/>
            <person name="Putnam N.H."/>
            <person name="Stanke M."/>
            <person name="Adamska M."/>
            <person name="Darling A."/>
            <person name="Degnan S.M."/>
            <person name="Oakley T.H."/>
            <person name="Plachetzki D.C."/>
            <person name="Zhai Y."/>
            <person name="Adamski M."/>
            <person name="Calcino A."/>
            <person name="Cummins S.F."/>
            <person name="Goodstein D.M."/>
            <person name="Harris C."/>
            <person name="Jackson D.J."/>
            <person name="Leys S.P."/>
            <person name="Shu S."/>
            <person name="Woodcroft B.J."/>
            <person name="Vervoort M."/>
            <person name="Kosik K.S."/>
            <person name="Manning G."/>
            <person name="Degnan B.M."/>
            <person name="Rokhsar D.S."/>
        </authorList>
    </citation>
    <scope>NUCLEOTIDE SEQUENCE [LARGE SCALE GENOMIC DNA]</scope>
</reference>
<feature type="transmembrane region" description="Helical" evidence="1">
    <location>
        <begin position="7"/>
        <end position="24"/>
    </location>
</feature>
<dbReference type="InterPro" id="IPR012337">
    <property type="entry name" value="RNaseH-like_sf"/>
</dbReference>
<reference evidence="3" key="2">
    <citation type="submission" date="2017-05" db="UniProtKB">
        <authorList>
            <consortium name="EnsemblMetazoa"/>
        </authorList>
    </citation>
    <scope>IDENTIFICATION</scope>
</reference>
<dbReference type="PANTHER" id="PTHR46564:SF1">
    <property type="entry name" value="TRANSPOSASE"/>
    <property type="match status" value="1"/>
</dbReference>
<keyword evidence="1" id="KW-0472">Membrane</keyword>
<dbReference type="AlphaFoldDB" id="A0A1X7UWB3"/>
<evidence type="ECO:0000256" key="1">
    <source>
        <dbReference type="SAM" id="Phobius"/>
    </source>
</evidence>
<keyword evidence="4" id="KW-1185">Reference proteome</keyword>
<accession>A0A1X7UWB3</accession>
<dbReference type="InterPro" id="IPR036397">
    <property type="entry name" value="RNaseH_sf"/>
</dbReference>
<dbReference type="EnsemblMetazoa" id="Aqu2.1.32063_001">
    <property type="protein sequence ID" value="Aqu2.1.32063_001"/>
    <property type="gene ID" value="Aqu2.1.32063"/>
</dbReference>
<sequence length="146" mass="16635">MSRRKRINAIVAISASGVVAYYLTDKKIDQIVFYNCIRAELIRNLQQFDGANSNSLVVMDNLSVHHCQPITTLLQDMGIVVQFLPPYSPDLNQIEEAFSCIKQYLRLHKDVMQVTNDPVPIIESASESITSRMCQQWINHFGYGNE</sequence>
<dbReference type="InterPro" id="IPR038717">
    <property type="entry name" value="Tc1-like_DDE_dom"/>
</dbReference>
<proteinExistence type="predicted"/>
<dbReference type="Proteomes" id="UP000007879">
    <property type="component" value="Unassembled WGS sequence"/>
</dbReference>
<dbReference type="GO" id="GO:0003676">
    <property type="term" value="F:nucleic acid binding"/>
    <property type="evidence" value="ECO:0007669"/>
    <property type="project" value="InterPro"/>
</dbReference>
<keyword evidence="1" id="KW-0812">Transmembrane</keyword>
<protein>
    <recommendedName>
        <fullName evidence="2">Tc1-like transposase DDE domain-containing protein</fullName>
    </recommendedName>
</protein>
<keyword evidence="1" id="KW-1133">Transmembrane helix</keyword>
<dbReference type="STRING" id="400682.A0A1X7UWB3"/>
<dbReference type="EnsemblMetazoa" id="XM_011405604.1">
    <property type="protein sequence ID" value="XP_011403906.1"/>
    <property type="gene ID" value="LOC105312733"/>
</dbReference>
<dbReference type="Gene3D" id="3.30.420.10">
    <property type="entry name" value="Ribonuclease H-like superfamily/Ribonuclease H"/>
    <property type="match status" value="1"/>
</dbReference>
<evidence type="ECO:0000259" key="2">
    <source>
        <dbReference type="Pfam" id="PF13358"/>
    </source>
</evidence>
<dbReference type="SUPFAM" id="SSF53098">
    <property type="entry name" value="Ribonuclease H-like"/>
    <property type="match status" value="1"/>
</dbReference>